<dbReference type="EMBL" id="RBKU01000001">
    <property type="protein sequence ID" value="RKR83963.1"/>
    <property type="molecule type" value="Genomic_DNA"/>
</dbReference>
<evidence type="ECO:0000313" key="2">
    <source>
        <dbReference type="EMBL" id="RKR83963.1"/>
    </source>
</evidence>
<dbReference type="PROSITE" id="PS51257">
    <property type="entry name" value="PROKAR_LIPOPROTEIN"/>
    <property type="match status" value="1"/>
</dbReference>
<feature type="signal peptide" evidence="1">
    <location>
        <begin position="1"/>
        <end position="17"/>
    </location>
</feature>
<proteinExistence type="predicted"/>
<accession>A0A495J5D5</accession>
<comment type="caution">
    <text evidence="2">The sequence shown here is derived from an EMBL/GenBank/DDBJ whole genome shotgun (WGS) entry which is preliminary data.</text>
</comment>
<reference evidence="2 3" key="1">
    <citation type="submission" date="2018-10" db="EMBL/GenBank/DDBJ databases">
        <title>Genomic Encyclopedia of Archaeal and Bacterial Type Strains, Phase II (KMG-II): from individual species to whole genera.</title>
        <authorList>
            <person name="Goeker M."/>
        </authorList>
    </citation>
    <scope>NUCLEOTIDE SEQUENCE [LARGE SCALE GENOMIC DNA]</scope>
    <source>
        <strain evidence="2 3">DSM 18602</strain>
    </source>
</reference>
<keyword evidence="3" id="KW-1185">Reference proteome</keyword>
<gene>
    <name evidence="2" type="ORF">BDD43_4178</name>
</gene>
<name>A0A495J5D5_9SPHI</name>
<evidence type="ECO:0000256" key="1">
    <source>
        <dbReference type="SAM" id="SignalP"/>
    </source>
</evidence>
<feature type="chain" id="PRO_5019822255" evidence="1">
    <location>
        <begin position="18"/>
        <end position="47"/>
    </location>
</feature>
<protein>
    <submittedName>
        <fullName evidence="2">Uncharacterized protein</fullName>
    </submittedName>
</protein>
<evidence type="ECO:0000313" key="3">
    <source>
        <dbReference type="Proteomes" id="UP000268007"/>
    </source>
</evidence>
<dbReference type="RefSeq" id="WP_162847123.1">
    <property type="nucleotide sequence ID" value="NZ_RBKU01000001.1"/>
</dbReference>
<sequence length="47" mass="4908">MKKIIVLFAAISTLTVASSCNKENTVKPAANAQKTIVSDKTDVGQGD</sequence>
<dbReference type="AlphaFoldDB" id="A0A495J5D5"/>
<keyword evidence="1" id="KW-0732">Signal</keyword>
<dbReference type="Proteomes" id="UP000268007">
    <property type="component" value="Unassembled WGS sequence"/>
</dbReference>
<organism evidence="2 3">
    <name type="scientific">Mucilaginibacter gracilis</name>
    <dbReference type="NCBI Taxonomy" id="423350"/>
    <lineage>
        <taxon>Bacteria</taxon>
        <taxon>Pseudomonadati</taxon>
        <taxon>Bacteroidota</taxon>
        <taxon>Sphingobacteriia</taxon>
        <taxon>Sphingobacteriales</taxon>
        <taxon>Sphingobacteriaceae</taxon>
        <taxon>Mucilaginibacter</taxon>
    </lineage>
</organism>